<reference evidence="3" key="1">
    <citation type="submission" date="2016-10" db="EMBL/GenBank/DDBJ databases">
        <authorList>
            <person name="Varghese N."/>
            <person name="Submissions S."/>
        </authorList>
    </citation>
    <scope>NUCLEOTIDE SEQUENCE [LARGE SCALE GENOMIC DNA]</scope>
    <source>
        <strain evidence="3">DSM 44718</strain>
    </source>
</reference>
<keyword evidence="3" id="KW-1185">Reference proteome</keyword>
<protein>
    <submittedName>
        <fullName evidence="2">Uncharacterized protein</fullName>
    </submittedName>
</protein>
<dbReference type="AlphaFoldDB" id="A0A1H3RS76"/>
<evidence type="ECO:0000313" key="3">
    <source>
        <dbReference type="Proteomes" id="UP000199632"/>
    </source>
</evidence>
<sequence>MGAAPLPAARLHSGWRWHALAGVSICQRLPTLARVGNASGGCRLLRPAHAGSNWQRRSQSLRMPVPARYCSSRQRRRLCLRIPALRPHPAELATPRAVAPHTAAPPTLPELATPQAVSPHDAGSPTPARVGNASGGFRLPLVAAVQPAPPTAPPATAPAAEQPVQDAPNWQRLGQRLRNPPPPRSRQRELATPPTAPPHAGALSPRRLELATPWASPFYRRARAPAGGRRFGLGSCPAALAPVGGGGVRAGSAGVWSVGVLAGGIGRARSRHVGAAMVRPLRLGASG</sequence>
<gene>
    <name evidence="2" type="ORF">SAMN05421684_4082</name>
</gene>
<proteinExistence type="predicted"/>
<dbReference type="Proteomes" id="UP000199632">
    <property type="component" value="Unassembled WGS sequence"/>
</dbReference>
<dbReference type="EMBL" id="FNQB01000002">
    <property type="protein sequence ID" value="SDZ27739.1"/>
    <property type="molecule type" value="Genomic_DNA"/>
</dbReference>
<evidence type="ECO:0000313" key="2">
    <source>
        <dbReference type="EMBL" id="SDZ27739.1"/>
    </source>
</evidence>
<feature type="compositionally biased region" description="Low complexity" evidence="1">
    <location>
        <begin position="93"/>
        <end position="116"/>
    </location>
</feature>
<feature type="region of interest" description="Disordered" evidence="1">
    <location>
        <begin position="173"/>
        <end position="207"/>
    </location>
</feature>
<name>A0A1H3RS76_9ACTN</name>
<feature type="region of interest" description="Disordered" evidence="1">
    <location>
        <begin position="91"/>
        <end position="134"/>
    </location>
</feature>
<accession>A0A1H3RS76</accession>
<evidence type="ECO:0000256" key="1">
    <source>
        <dbReference type="SAM" id="MobiDB-lite"/>
    </source>
</evidence>
<organism evidence="2 3">
    <name type="scientific">Asanoa ishikariensis</name>
    <dbReference type="NCBI Taxonomy" id="137265"/>
    <lineage>
        <taxon>Bacteria</taxon>
        <taxon>Bacillati</taxon>
        <taxon>Actinomycetota</taxon>
        <taxon>Actinomycetes</taxon>
        <taxon>Micromonosporales</taxon>
        <taxon>Micromonosporaceae</taxon>
        <taxon>Asanoa</taxon>
    </lineage>
</organism>